<dbReference type="EMBL" id="BOPF01000024">
    <property type="protein sequence ID" value="GIJ49011.1"/>
    <property type="molecule type" value="Genomic_DNA"/>
</dbReference>
<keyword evidence="3" id="KW-1185">Reference proteome</keyword>
<feature type="transmembrane region" description="Helical" evidence="1">
    <location>
        <begin position="12"/>
        <end position="31"/>
    </location>
</feature>
<organism evidence="2 3">
    <name type="scientific">Virgisporangium aliadipatigenens</name>
    <dbReference type="NCBI Taxonomy" id="741659"/>
    <lineage>
        <taxon>Bacteria</taxon>
        <taxon>Bacillati</taxon>
        <taxon>Actinomycetota</taxon>
        <taxon>Actinomycetes</taxon>
        <taxon>Micromonosporales</taxon>
        <taxon>Micromonosporaceae</taxon>
        <taxon>Virgisporangium</taxon>
    </lineage>
</organism>
<protein>
    <submittedName>
        <fullName evidence="2">Uncharacterized protein</fullName>
    </submittedName>
</protein>
<evidence type="ECO:0000313" key="3">
    <source>
        <dbReference type="Proteomes" id="UP000619260"/>
    </source>
</evidence>
<dbReference type="AlphaFoldDB" id="A0A8J3YSH3"/>
<keyword evidence="1" id="KW-0472">Membrane</keyword>
<reference evidence="2" key="1">
    <citation type="submission" date="2021-01" db="EMBL/GenBank/DDBJ databases">
        <title>Whole genome shotgun sequence of Virgisporangium aliadipatigenens NBRC 105644.</title>
        <authorList>
            <person name="Komaki H."/>
            <person name="Tamura T."/>
        </authorList>
    </citation>
    <scope>NUCLEOTIDE SEQUENCE</scope>
    <source>
        <strain evidence="2">NBRC 105644</strain>
    </source>
</reference>
<dbReference type="Proteomes" id="UP000619260">
    <property type="component" value="Unassembled WGS sequence"/>
</dbReference>
<evidence type="ECO:0000256" key="1">
    <source>
        <dbReference type="SAM" id="Phobius"/>
    </source>
</evidence>
<feature type="transmembrane region" description="Helical" evidence="1">
    <location>
        <begin position="43"/>
        <end position="67"/>
    </location>
</feature>
<keyword evidence="1" id="KW-0812">Transmembrane</keyword>
<accession>A0A8J3YSH3</accession>
<keyword evidence="1" id="KW-1133">Transmembrane helix</keyword>
<comment type="caution">
    <text evidence="2">The sequence shown here is derived from an EMBL/GenBank/DDBJ whole genome shotgun (WGS) entry which is preliminary data.</text>
</comment>
<gene>
    <name evidence="2" type="ORF">Val02_58970</name>
</gene>
<evidence type="ECO:0000313" key="2">
    <source>
        <dbReference type="EMBL" id="GIJ49011.1"/>
    </source>
</evidence>
<feature type="transmembrane region" description="Helical" evidence="1">
    <location>
        <begin position="113"/>
        <end position="130"/>
    </location>
</feature>
<dbReference type="RefSeq" id="WP_203902488.1">
    <property type="nucleotide sequence ID" value="NZ_BOPF01000024.1"/>
</dbReference>
<proteinExistence type="predicted"/>
<name>A0A8J3YSH3_9ACTN</name>
<sequence>MQKDYDVLPLTVTLVCGLPLIAALVALWLLYARPALPLVEERWRGTTAVGVVGATLTVILAFLPIVVRIPGDHESAACGNAVRLTWTRSSLTDSETGRSTYDECVLTRNVRRVAAIATLSGTTLIVGYMIRVRRRATGDAEHTSGTPAT</sequence>